<evidence type="ECO:0000313" key="1">
    <source>
        <dbReference type="EMBL" id="GFA25382.1"/>
    </source>
</evidence>
<sequence length="150" mass="17244">MGIDTTVSTSMVIGTLRTTLVNELIDSTLLEILPLATGVSQVETGKKHRGIFWKACKAYTMQALDKAISELRAYRPEARHRYVEAPVHELSDWASTKVYDRMLKSAKWIVKGIDHLQLYQVYNTKEVRQATTNRKREHLSLEARLDEERL</sequence>
<comment type="caution">
    <text evidence="1">The sequence shown here is derived from an EMBL/GenBank/DDBJ whole genome shotgun (WGS) entry which is preliminary data.</text>
</comment>
<accession>A0A699JB68</accession>
<dbReference type="AlphaFoldDB" id="A0A699JB68"/>
<gene>
    <name evidence="1" type="ORF">Tci_597354</name>
</gene>
<dbReference type="EMBL" id="BKCJ010393167">
    <property type="protein sequence ID" value="GFA25382.1"/>
    <property type="molecule type" value="Genomic_DNA"/>
</dbReference>
<proteinExistence type="predicted"/>
<reference evidence="1" key="1">
    <citation type="journal article" date="2019" name="Sci. Rep.">
        <title>Draft genome of Tanacetum cinerariifolium, the natural source of mosquito coil.</title>
        <authorList>
            <person name="Yamashiro T."/>
            <person name="Shiraishi A."/>
            <person name="Satake H."/>
            <person name="Nakayama K."/>
        </authorList>
    </citation>
    <scope>NUCLEOTIDE SEQUENCE</scope>
</reference>
<organism evidence="1">
    <name type="scientific">Tanacetum cinerariifolium</name>
    <name type="common">Dalmatian daisy</name>
    <name type="synonym">Chrysanthemum cinerariifolium</name>
    <dbReference type="NCBI Taxonomy" id="118510"/>
    <lineage>
        <taxon>Eukaryota</taxon>
        <taxon>Viridiplantae</taxon>
        <taxon>Streptophyta</taxon>
        <taxon>Embryophyta</taxon>
        <taxon>Tracheophyta</taxon>
        <taxon>Spermatophyta</taxon>
        <taxon>Magnoliopsida</taxon>
        <taxon>eudicotyledons</taxon>
        <taxon>Gunneridae</taxon>
        <taxon>Pentapetalae</taxon>
        <taxon>asterids</taxon>
        <taxon>campanulids</taxon>
        <taxon>Asterales</taxon>
        <taxon>Asteraceae</taxon>
        <taxon>Asteroideae</taxon>
        <taxon>Anthemideae</taxon>
        <taxon>Anthemidinae</taxon>
        <taxon>Tanacetum</taxon>
    </lineage>
</organism>
<name>A0A699JB68_TANCI</name>
<protein>
    <submittedName>
        <fullName evidence="1">Transposase, MuDR, MULE transposase domain protein</fullName>
    </submittedName>
</protein>